<dbReference type="EMBL" id="LNYB01000085">
    <property type="protein sequence ID" value="KTC95408.1"/>
    <property type="molecule type" value="Genomic_DNA"/>
</dbReference>
<dbReference type="InterPro" id="IPR050563">
    <property type="entry name" value="4-hydroxybenzoyl-CoA_TE"/>
</dbReference>
<dbReference type="OrthoDB" id="9808429at2"/>
<gene>
    <name evidence="3" type="primary">ybgC</name>
    <name evidence="3" type="ORF">Lfee_3073</name>
    <name evidence="5" type="ORF">NCTC11978_01690</name>
    <name evidence="4" type="ORF">NCTC12022_00705</name>
</gene>
<dbReference type="EMBL" id="UASS01000005">
    <property type="protein sequence ID" value="SPX59989.1"/>
    <property type="molecule type" value="Genomic_DNA"/>
</dbReference>
<comment type="similarity">
    <text evidence="1">Belongs to the 4-hydroxybenzoyl-CoA thioesterase family.</text>
</comment>
<dbReference type="Pfam" id="PF13279">
    <property type="entry name" value="4HBT_2"/>
    <property type="match status" value="1"/>
</dbReference>
<evidence type="ECO:0000313" key="7">
    <source>
        <dbReference type="Proteomes" id="UP000251942"/>
    </source>
</evidence>
<dbReference type="FunFam" id="3.10.129.10:FF:000004">
    <property type="entry name" value="Tol-pal system-associated acyl-CoA thioesterase"/>
    <property type="match status" value="1"/>
</dbReference>
<dbReference type="PANTHER" id="PTHR31793">
    <property type="entry name" value="4-HYDROXYBENZOYL-COA THIOESTERASE FAMILY MEMBER"/>
    <property type="match status" value="1"/>
</dbReference>
<accession>A0A0W0TIK4</accession>
<evidence type="ECO:0000313" key="5">
    <source>
        <dbReference type="EMBL" id="STX38506.1"/>
    </source>
</evidence>
<evidence type="ECO:0000313" key="3">
    <source>
        <dbReference type="EMBL" id="KTC95408.1"/>
    </source>
</evidence>
<dbReference type="STRING" id="453.Lfee_3073"/>
<keyword evidence="6" id="KW-1185">Reference proteome</keyword>
<evidence type="ECO:0000313" key="4">
    <source>
        <dbReference type="EMBL" id="SPX59989.1"/>
    </source>
</evidence>
<dbReference type="PIRSF" id="PIRSF003230">
    <property type="entry name" value="YbgC"/>
    <property type="match status" value="1"/>
</dbReference>
<evidence type="ECO:0000256" key="1">
    <source>
        <dbReference type="ARBA" id="ARBA00005953"/>
    </source>
</evidence>
<dbReference type="GO" id="GO:0047617">
    <property type="term" value="F:fatty acyl-CoA hydrolase activity"/>
    <property type="evidence" value="ECO:0007669"/>
    <property type="project" value="TreeGrafter"/>
</dbReference>
<protein>
    <submittedName>
        <fullName evidence="3">Acyl-CoA thioesterase</fullName>
        <ecNumber evidence="4">3.1.2.-</ecNumber>
    </submittedName>
</protein>
<proteinExistence type="inferred from homology"/>
<dbReference type="EMBL" id="UGNY01000001">
    <property type="protein sequence ID" value="STX38506.1"/>
    <property type="molecule type" value="Genomic_DNA"/>
</dbReference>
<dbReference type="InterPro" id="IPR006684">
    <property type="entry name" value="YbgC/YbaW"/>
</dbReference>
<dbReference type="AlphaFoldDB" id="A0A0W0TIK4"/>
<evidence type="ECO:0000256" key="2">
    <source>
        <dbReference type="ARBA" id="ARBA00022801"/>
    </source>
</evidence>
<dbReference type="Proteomes" id="UP000254033">
    <property type="component" value="Unassembled WGS sequence"/>
</dbReference>
<dbReference type="CDD" id="cd00586">
    <property type="entry name" value="4HBT"/>
    <property type="match status" value="1"/>
</dbReference>
<dbReference type="PANTHER" id="PTHR31793:SF37">
    <property type="entry name" value="ACYL-COA THIOESTER HYDROLASE YBGC"/>
    <property type="match status" value="1"/>
</dbReference>
<dbReference type="InterPro" id="IPR029069">
    <property type="entry name" value="HotDog_dom_sf"/>
</dbReference>
<dbReference type="PATRIC" id="fig|453.4.peg.3354"/>
<reference evidence="7 8" key="2">
    <citation type="submission" date="2018-06" db="EMBL/GenBank/DDBJ databases">
        <authorList>
            <consortium name="Pathogen Informatics"/>
            <person name="Doyle S."/>
        </authorList>
    </citation>
    <scope>NUCLEOTIDE SEQUENCE [LARGE SCALE GENOMIC DNA]</scope>
    <source>
        <strain evidence="5 8">NCTC11978</strain>
        <strain evidence="4 7">NCTC12022</strain>
    </source>
</reference>
<dbReference type="Proteomes" id="UP000251942">
    <property type="component" value="Unassembled WGS sequence"/>
</dbReference>
<sequence length="131" mass="15247">MNKSNHPEHQFDIRVYAEDTDLMGIVYHANYLCFFERARTEMIRKSGLSLTTLAKYDCHFAINEVQLHYLNPARLDDLLTIISKIDSKTACSALFKQLMYNQHKKLLCEAMVKVVCVNGHLKPRRLPDDLF</sequence>
<dbReference type="EC" id="3.1.2.-" evidence="4"/>
<dbReference type="NCBIfam" id="TIGR00051">
    <property type="entry name" value="YbgC/FadM family acyl-CoA thioesterase"/>
    <property type="match status" value="1"/>
</dbReference>
<dbReference type="Proteomes" id="UP000054698">
    <property type="component" value="Unassembled WGS sequence"/>
</dbReference>
<evidence type="ECO:0000313" key="6">
    <source>
        <dbReference type="Proteomes" id="UP000054698"/>
    </source>
</evidence>
<name>A0A0W0TIK4_9GAMM</name>
<dbReference type="SUPFAM" id="SSF54637">
    <property type="entry name" value="Thioesterase/thiol ester dehydrase-isomerase"/>
    <property type="match status" value="1"/>
</dbReference>
<reference evidence="3 6" key="1">
    <citation type="submission" date="2015-11" db="EMBL/GenBank/DDBJ databases">
        <title>Genomic analysis of 38 Legionella species identifies large and diverse effector repertoires.</title>
        <authorList>
            <person name="Burstein D."/>
            <person name="Amaro F."/>
            <person name="Zusman T."/>
            <person name="Lifshitz Z."/>
            <person name="Cohen O."/>
            <person name="Gilbert J.A."/>
            <person name="Pupko T."/>
            <person name="Shuman H.A."/>
            <person name="Segal G."/>
        </authorList>
    </citation>
    <scope>NUCLEOTIDE SEQUENCE [LARGE SCALE GENOMIC DNA]</scope>
    <source>
        <strain evidence="3 6">WO-44C</strain>
    </source>
</reference>
<dbReference type="RefSeq" id="WP_058447866.1">
    <property type="nucleotide sequence ID" value="NZ_CAAAHT010000005.1"/>
</dbReference>
<organism evidence="3 6">
    <name type="scientific">Legionella feeleii</name>
    <dbReference type="NCBI Taxonomy" id="453"/>
    <lineage>
        <taxon>Bacteria</taxon>
        <taxon>Pseudomonadati</taxon>
        <taxon>Pseudomonadota</taxon>
        <taxon>Gammaproteobacteria</taxon>
        <taxon>Legionellales</taxon>
        <taxon>Legionellaceae</taxon>
        <taxon>Legionella</taxon>
    </lineage>
</organism>
<evidence type="ECO:0000313" key="8">
    <source>
        <dbReference type="Proteomes" id="UP000254033"/>
    </source>
</evidence>
<dbReference type="Gene3D" id="3.10.129.10">
    <property type="entry name" value="Hotdog Thioesterase"/>
    <property type="match status" value="1"/>
</dbReference>
<dbReference type="PROSITE" id="PS01328">
    <property type="entry name" value="4HBCOA_THIOESTERASE"/>
    <property type="match status" value="1"/>
</dbReference>
<keyword evidence="2 4" id="KW-0378">Hydrolase</keyword>
<dbReference type="InterPro" id="IPR008272">
    <property type="entry name" value="HB-CoA_thioesterase_AS"/>
</dbReference>